<organism evidence="1">
    <name type="scientific">Podoviridae sp. ctUYJ6</name>
    <dbReference type="NCBI Taxonomy" id="2827737"/>
    <lineage>
        <taxon>Viruses</taxon>
        <taxon>Duplodnaviria</taxon>
        <taxon>Heunggongvirae</taxon>
        <taxon>Uroviricota</taxon>
        <taxon>Caudoviricetes</taxon>
    </lineage>
</organism>
<accession>A0A8S5SBP1</accession>
<name>A0A8S5SBP1_9CAUD</name>
<dbReference type="EMBL" id="BK032567">
    <property type="protein sequence ID" value="DAF48353.1"/>
    <property type="molecule type" value="Genomic_DNA"/>
</dbReference>
<proteinExistence type="predicted"/>
<evidence type="ECO:0000313" key="1">
    <source>
        <dbReference type="EMBL" id="DAF48353.1"/>
    </source>
</evidence>
<reference evidence="1" key="1">
    <citation type="journal article" date="2021" name="Proc. Natl. Acad. Sci. U.S.A.">
        <title>A Catalog of Tens of Thousands of Viruses from Human Metagenomes Reveals Hidden Associations with Chronic Diseases.</title>
        <authorList>
            <person name="Tisza M.J."/>
            <person name="Buck C.B."/>
        </authorList>
    </citation>
    <scope>NUCLEOTIDE SEQUENCE</scope>
    <source>
        <strain evidence="1">CtUYJ6</strain>
    </source>
</reference>
<sequence>MCGAYHQWKMGRVAPWVPVRFRMRPLRRKAEKKKQRHLVSDMLAGCFCVRFDIEGGKTCL</sequence>
<protein>
    <submittedName>
        <fullName evidence="1">Uncharacterized protein</fullName>
    </submittedName>
</protein>